<reference evidence="3 4" key="1">
    <citation type="journal article" date="2019" name="Int. J. Syst. Evol. Microbiol.">
        <title>The Global Catalogue of Microorganisms (GCM) 10K type strain sequencing project: providing services to taxonomists for standard genome sequencing and annotation.</title>
        <authorList>
            <consortium name="The Broad Institute Genomics Platform"/>
            <consortium name="The Broad Institute Genome Sequencing Center for Infectious Disease"/>
            <person name="Wu L."/>
            <person name="Ma J."/>
        </authorList>
    </citation>
    <scope>NUCLEOTIDE SEQUENCE [LARGE SCALE GENOMIC DNA]</scope>
    <source>
        <strain evidence="3 4">YIM 94188</strain>
    </source>
</reference>
<dbReference type="EMBL" id="JBHSXH010000015">
    <property type="protein sequence ID" value="MFC6826685.1"/>
    <property type="molecule type" value="Genomic_DNA"/>
</dbReference>
<evidence type="ECO:0000256" key="1">
    <source>
        <dbReference type="SAM" id="Phobius"/>
    </source>
</evidence>
<comment type="caution">
    <text evidence="3">The sequence shown here is derived from an EMBL/GenBank/DDBJ whole genome shotgun (WGS) entry which is preliminary data.</text>
</comment>
<organism evidence="3 4">
    <name type="scientific">Halopelagius fulvigenes</name>
    <dbReference type="NCBI Taxonomy" id="1198324"/>
    <lineage>
        <taxon>Archaea</taxon>
        <taxon>Methanobacteriati</taxon>
        <taxon>Methanobacteriota</taxon>
        <taxon>Stenosarchaea group</taxon>
        <taxon>Halobacteria</taxon>
        <taxon>Halobacteriales</taxon>
        <taxon>Haloferacaceae</taxon>
    </lineage>
</organism>
<feature type="transmembrane region" description="Helical" evidence="1">
    <location>
        <begin position="12"/>
        <end position="31"/>
    </location>
</feature>
<gene>
    <name evidence="3" type="ORF">ACFQEV_17045</name>
</gene>
<evidence type="ECO:0000313" key="3">
    <source>
        <dbReference type="EMBL" id="MFC6826685.1"/>
    </source>
</evidence>
<dbReference type="Pfam" id="PF25938">
    <property type="entry name" value="DUF7981"/>
    <property type="match status" value="1"/>
</dbReference>
<protein>
    <recommendedName>
        <fullName evidence="2">DUF7981 domain-containing protein</fullName>
    </recommendedName>
</protein>
<evidence type="ECO:0000313" key="4">
    <source>
        <dbReference type="Proteomes" id="UP001596408"/>
    </source>
</evidence>
<keyword evidence="1" id="KW-1133">Transmembrane helix</keyword>
<keyword evidence="1" id="KW-0812">Transmembrane</keyword>
<name>A0ABD5U1B4_9EURY</name>
<keyword evidence="4" id="KW-1185">Reference proteome</keyword>
<keyword evidence="1" id="KW-0472">Membrane</keyword>
<dbReference type="InterPro" id="IPR058287">
    <property type="entry name" value="DUF7981"/>
</dbReference>
<accession>A0ABD5U1B4</accession>
<sequence length="70" mass="7397">MSVRPRTKSALLWGAIGCFSFLVVLQTYRLLVGPLSFGVLGSLGVGVVVGVVVSGVTYATERRIAEKGRT</sequence>
<proteinExistence type="predicted"/>
<feature type="transmembrane region" description="Helical" evidence="1">
    <location>
        <begin position="37"/>
        <end position="59"/>
    </location>
</feature>
<dbReference type="Proteomes" id="UP001596408">
    <property type="component" value="Unassembled WGS sequence"/>
</dbReference>
<evidence type="ECO:0000259" key="2">
    <source>
        <dbReference type="Pfam" id="PF25938"/>
    </source>
</evidence>
<dbReference type="RefSeq" id="WP_379698663.1">
    <property type="nucleotide sequence ID" value="NZ_JBHSXH010000015.1"/>
</dbReference>
<feature type="domain" description="DUF7981" evidence="2">
    <location>
        <begin position="4"/>
        <end position="70"/>
    </location>
</feature>
<dbReference type="AlphaFoldDB" id="A0ABD5U1B4"/>